<dbReference type="InterPro" id="IPR029787">
    <property type="entry name" value="Nucleotide_cyclase"/>
</dbReference>
<evidence type="ECO:0000313" key="4">
    <source>
        <dbReference type="Proteomes" id="UP000190423"/>
    </source>
</evidence>
<feature type="transmembrane region" description="Helical" evidence="1">
    <location>
        <begin position="69"/>
        <end position="87"/>
    </location>
</feature>
<keyword evidence="1" id="KW-0812">Transmembrane</keyword>
<dbReference type="Gene3D" id="3.30.70.270">
    <property type="match status" value="1"/>
</dbReference>
<evidence type="ECO:0000256" key="1">
    <source>
        <dbReference type="SAM" id="Phobius"/>
    </source>
</evidence>
<dbReference type="STRING" id="261392.SAMN02745149_02117"/>
<dbReference type="InterPro" id="IPR031621">
    <property type="entry name" value="HisKA_7TM"/>
</dbReference>
<accession>A0A1T4MWH3</accession>
<dbReference type="Pfam" id="PF16927">
    <property type="entry name" value="HisKA_7TM"/>
    <property type="match status" value="1"/>
</dbReference>
<dbReference type="InterPro" id="IPR000160">
    <property type="entry name" value="GGDEF_dom"/>
</dbReference>
<keyword evidence="1" id="KW-1133">Transmembrane helix</keyword>
<feature type="transmembrane region" description="Helical" evidence="1">
    <location>
        <begin position="99"/>
        <end position="121"/>
    </location>
</feature>
<dbReference type="InterPro" id="IPR043128">
    <property type="entry name" value="Rev_trsase/Diguanyl_cyclase"/>
</dbReference>
<dbReference type="EMBL" id="FUWG01000017">
    <property type="protein sequence ID" value="SJZ71196.1"/>
    <property type="molecule type" value="Genomic_DNA"/>
</dbReference>
<dbReference type="Proteomes" id="UP000190423">
    <property type="component" value="Unassembled WGS sequence"/>
</dbReference>
<evidence type="ECO:0000313" key="3">
    <source>
        <dbReference type="EMBL" id="SJZ71196.1"/>
    </source>
</evidence>
<dbReference type="PROSITE" id="PS50887">
    <property type="entry name" value="GGDEF"/>
    <property type="match status" value="1"/>
</dbReference>
<keyword evidence="1" id="KW-0472">Membrane</keyword>
<proteinExistence type="predicted"/>
<sequence length="534" mass="62112">MSELLETNLRLLISALCLTYSIILIQNSTRFSPMRHFGFSEGALGLWYLFSGLQLQISDVEIVILMRSLVYVFSEFACASVFLYCFLSTSLVAENHYKFINFIYLVPIISIIITLLSFIFFRVNPYIVNLDSCYLDTLSLPFKDYMLKKRGLYFAHCFFCYLLLSLTIGTFTKNIIKNPKENKRITMLTTIGIIVFFIPNFYRLYTENFSHQNIENLSSFFELFAFLFMSSISFAAVYFDKNEMNANICKTSFYEFSGLPVFIFTADMKFLQVNSIGKKFLDDYEIKVKKFDSFETIFPNAKLKIFGIPDSPASDSEFYISSEKDKKLYYAQKQETKDRNNQLYGYFIFLSKIDFYSEIIKNLEQKSYTDEITGCKRSSIFIQHLTGELQKKSDMHLVCAASIENLEMLNKKIGIIKTDSYIKDFAEILRNSLCRSAENIQYPEKIEVFRLNGSLFAFVLPSQFENEIPQLFKSIRTECYKFSKSRPEVLTCSLGYSVTDNVFCNVESIMHKCYGNMLLDRQSHQKNSRSSKDN</sequence>
<dbReference type="RefSeq" id="WP_078933999.1">
    <property type="nucleotide sequence ID" value="NZ_FUWG01000017.1"/>
</dbReference>
<feature type="transmembrane region" description="Helical" evidence="1">
    <location>
        <begin position="217"/>
        <end position="239"/>
    </location>
</feature>
<keyword evidence="4" id="KW-1185">Reference proteome</keyword>
<dbReference type="AlphaFoldDB" id="A0A1T4MWH3"/>
<dbReference type="OrthoDB" id="5894408at2"/>
<protein>
    <submittedName>
        <fullName evidence="3">GGDEF domain-containing protein, diguanylate cyclase (C-di-GMP synthetase) or its enzymatically inactive variants</fullName>
    </submittedName>
</protein>
<dbReference type="Pfam" id="PF00990">
    <property type="entry name" value="GGDEF"/>
    <property type="match status" value="1"/>
</dbReference>
<reference evidence="3 4" key="1">
    <citation type="submission" date="2017-02" db="EMBL/GenBank/DDBJ databases">
        <authorList>
            <person name="Peterson S.W."/>
        </authorList>
    </citation>
    <scope>NUCLEOTIDE SEQUENCE [LARGE SCALE GENOMIC DNA]</scope>
    <source>
        <strain evidence="3 4">ATCC BAA-908</strain>
    </source>
</reference>
<gene>
    <name evidence="3" type="ORF">SAMN02745149_02117</name>
</gene>
<organism evidence="3 4">
    <name type="scientific">Treponema porcinum</name>
    <dbReference type="NCBI Taxonomy" id="261392"/>
    <lineage>
        <taxon>Bacteria</taxon>
        <taxon>Pseudomonadati</taxon>
        <taxon>Spirochaetota</taxon>
        <taxon>Spirochaetia</taxon>
        <taxon>Spirochaetales</taxon>
        <taxon>Treponemataceae</taxon>
        <taxon>Treponema</taxon>
    </lineage>
</organism>
<feature type="transmembrane region" description="Helical" evidence="1">
    <location>
        <begin position="184"/>
        <end position="205"/>
    </location>
</feature>
<feature type="transmembrane region" description="Helical" evidence="1">
    <location>
        <begin position="151"/>
        <end position="172"/>
    </location>
</feature>
<dbReference type="SUPFAM" id="SSF55073">
    <property type="entry name" value="Nucleotide cyclase"/>
    <property type="match status" value="1"/>
</dbReference>
<feature type="domain" description="GGDEF" evidence="2">
    <location>
        <begin position="394"/>
        <end position="534"/>
    </location>
</feature>
<name>A0A1T4MWH3_TREPO</name>
<evidence type="ECO:0000259" key="2">
    <source>
        <dbReference type="PROSITE" id="PS50887"/>
    </source>
</evidence>
<feature type="transmembrane region" description="Helical" evidence="1">
    <location>
        <begin position="7"/>
        <end position="25"/>
    </location>
</feature>
<dbReference type="GeneID" id="78317387"/>